<protein>
    <recommendedName>
        <fullName evidence="5">RING-type domain-containing protein</fullName>
    </recommendedName>
</protein>
<evidence type="ECO:0000256" key="1">
    <source>
        <dbReference type="ARBA" id="ARBA00022723"/>
    </source>
</evidence>
<dbReference type="Pfam" id="PF13445">
    <property type="entry name" value="zf-RING_UBOX"/>
    <property type="match status" value="1"/>
</dbReference>
<evidence type="ECO:0000313" key="7">
    <source>
        <dbReference type="Proteomes" id="UP000694523"/>
    </source>
</evidence>
<dbReference type="Proteomes" id="UP000694523">
    <property type="component" value="Unplaced"/>
</dbReference>
<dbReference type="PROSITE" id="PS00518">
    <property type="entry name" value="ZF_RING_1"/>
    <property type="match status" value="1"/>
</dbReference>
<keyword evidence="2 4" id="KW-0863">Zinc-finger</keyword>
<dbReference type="SMART" id="SM00184">
    <property type="entry name" value="RING"/>
    <property type="match status" value="1"/>
</dbReference>
<evidence type="ECO:0000259" key="5">
    <source>
        <dbReference type="PROSITE" id="PS50089"/>
    </source>
</evidence>
<evidence type="ECO:0000256" key="2">
    <source>
        <dbReference type="ARBA" id="ARBA00022771"/>
    </source>
</evidence>
<sequence length="95" mass="11093">MKRGDRSEEQFLCSICLEVFSEPVSTPCGHNFCKRCISQTWDSNESCFCPLCKEVFSIRHSSRPTPYSLRWSHSSNWREERLYGDTTPLIQRSPV</sequence>
<dbReference type="Ensembl" id="ENSNMLT00000035588.1">
    <property type="protein sequence ID" value="ENSNMLP00000031938.1"/>
    <property type="gene ID" value="ENSNMLG00000020010.1"/>
</dbReference>
<keyword evidence="1" id="KW-0479">Metal-binding</keyword>
<dbReference type="PROSITE" id="PS50089">
    <property type="entry name" value="ZF_RING_2"/>
    <property type="match status" value="1"/>
</dbReference>
<name>A0A8C6UBE2_9GOBI</name>
<dbReference type="Gene3D" id="3.30.40.10">
    <property type="entry name" value="Zinc/RING finger domain, C3HC4 (zinc finger)"/>
    <property type="match status" value="1"/>
</dbReference>
<keyword evidence="7" id="KW-1185">Reference proteome</keyword>
<dbReference type="InterPro" id="IPR013083">
    <property type="entry name" value="Znf_RING/FYVE/PHD"/>
</dbReference>
<keyword evidence="3" id="KW-0862">Zinc</keyword>
<dbReference type="PANTHER" id="PTHR23327">
    <property type="entry name" value="RING FINGER PROTEIN 127"/>
    <property type="match status" value="1"/>
</dbReference>
<accession>A0A8C6UBE2</accession>
<dbReference type="InterPro" id="IPR001841">
    <property type="entry name" value="Znf_RING"/>
</dbReference>
<reference evidence="6" key="2">
    <citation type="submission" date="2025-09" db="UniProtKB">
        <authorList>
            <consortium name="Ensembl"/>
        </authorList>
    </citation>
    <scope>IDENTIFICATION</scope>
</reference>
<evidence type="ECO:0000313" key="6">
    <source>
        <dbReference type="Ensembl" id="ENSNMLP00000031938.1"/>
    </source>
</evidence>
<feature type="domain" description="RING-type" evidence="5">
    <location>
        <begin position="13"/>
        <end position="53"/>
    </location>
</feature>
<dbReference type="GO" id="GO:0008270">
    <property type="term" value="F:zinc ion binding"/>
    <property type="evidence" value="ECO:0007669"/>
    <property type="project" value="UniProtKB-KW"/>
</dbReference>
<organism evidence="6 7">
    <name type="scientific">Neogobius melanostomus</name>
    <name type="common">round goby</name>
    <dbReference type="NCBI Taxonomy" id="47308"/>
    <lineage>
        <taxon>Eukaryota</taxon>
        <taxon>Metazoa</taxon>
        <taxon>Chordata</taxon>
        <taxon>Craniata</taxon>
        <taxon>Vertebrata</taxon>
        <taxon>Euteleostomi</taxon>
        <taxon>Actinopterygii</taxon>
        <taxon>Neopterygii</taxon>
        <taxon>Teleostei</taxon>
        <taxon>Neoteleostei</taxon>
        <taxon>Acanthomorphata</taxon>
        <taxon>Gobiaria</taxon>
        <taxon>Gobiiformes</taxon>
        <taxon>Gobioidei</taxon>
        <taxon>Gobiidae</taxon>
        <taxon>Benthophilinae</taxon>
        <taxon>Neogobiini</taxon>
        <taxon>Neogobius</taxon>
    </lineage>
</organism>
<proteinExistence type="predicted"/>
<dbReference type="InterPro" id="IPR027370">
    <property type="entry name" value="Znf-RING_euk"/>
</dbReference>
<dbReference type="AlphaFoldDB" id="A0A8C6UBE2"/>
<reference evidence="6" key="1">
    <citation type="submission" date="2025-08" db="UniProtKB">
        <authorList>
            <consortium name="Ensembl"/>
        </authorList>
    </citation>
    <scope>IDENTIFICATION</scope>
</reference>
<dbReference type="InterPro" id="IPR017907">
    <property type="entry name" value="Znf_RING_CS"/>
</dbReference>
<evidence type="ECO:0000256" key="4">
    <source>
        <dbReference type="PROSITE-ProRule" id="PRU00175"/>
    </source>
</evidence>
<evidence type="ECO:0000256" key="3">
    <source>
        <dbReference type="ARBA" id="ARBA00022833"/>
    </source>
</evidence>
<dbReference type="SUPFAM" id="SSF57850">
    <property type="entry name" value="RING/U-box"/>
    <property type="match status" value="1"/>
</dbReference>